<comment type="caution">
    <text evidence="7">The sequence shown here is derived from an EMBL/GenBank/DDBJ whole genome shotgun (WGS) entry which is preliminary data.</text>
</comment>
<feature type="transmembrane region" description="Helical" evidence="6">
    <location>
        <begin position="113"/>
        <end position="134"/>
    </location>
</feature>
<keyword evidence="8" id="KW-1185">Reference proteome</keyword>
<reference evidence="7 8" key="1">
    <citation type="submission" date="2019-03" db="EMBL/GenBank/DDBJ databases">
        <title>Draft genome sequences of novel Actinobacteria.</title>
        <authorList>
            <person name="Sahin N."/>
            <person name="Ay H."/>
            <person name="Saygin H."/>
        </authorList>
    </citation>
    <scope>NUCLEOTIDE SEQUENCE [LARGE SCALE GENOMIC DNA]</scope>
    <source>
        <strain evidence="7 8">DSM 41900</strain>
    </source>
</reference>
<dbReference type="InterPro" id="IPR001123">
    <property type="entry name" value="LeuE-type"/>
</dbReference>
<evidence type="ECO:0000256" key="4">
    <source>
        <dbReference type="ARBA" id="ARBA00022989"/>
    </source>
</evidence>
<keyword evidence="5 6" id="KW-0472">Membrane</keyword>
<evidence type="ECO:0000313" key="7">
    <source>
        <dbReference type="EMBL" id="TDC79632.1"/>
    </source>
</evidence>
<keyword evidence="4 6" id="KW-1133">Transmembrane helix</keyword>
<evidence type="ECO:0000256" key="6">
    <source>
        <dbReference type="SAM" id="Phobius"/>
    </source>
</evidence>
<dbReference type="GO" id="GO:0005886">
    <property type="term" value="C:plasma membrane"/>
    <property type="evidence" value="ECO:0007669"/>
    <property type="project" value="UniProtKB-SubCell"/>
</dbReference>
<gene>
    <name evidence="7" type="ORF">E1283_02255</name>
</gene>
<evidence type="ECO:0000313" key="8">
    <source>
        <dbReference type="Proteomes" id="UP000295345"/>
    </source>
</evidence>
<feature type="transmembrane region" description="Helical" evidence="6">
    <location>
        <begin position="189"/>
        <end position="206"/>
    </location>
</feature>
<dbReference type="OrthoDB" id="3175972at2"/>
<protein>
    <submittedName>
        <fullName evidence="7">LysE family translocator</fullName>
    </submittedName>
</protein>
<accession>A0A4R4TVK1</accession>
<organism evidence="7 8">
    <name type="scientific">Streptomyces hainanensis</name>
    <dbReference type="NCBI Taxonomy" id="402648"/>
    <lineage>
        <taxon>Bacteria</taxon>
        <taxon>Bacillati</taxon>
        <taxon>Actinomycetota</taxon>
        <taxon>Actinomycetes</taxon>
        <taxon>Kitasatosporales</taxon>
        <taxon>Streptomycetaceae</taxon>
        <taxon>Streptomyces</taxon>
    </lineage>
</organism>
<evidence type="ECO:0000256" key="1">
    <source>
        <dbReference type="ARBA" id="ARBA00004651"/>
    </source>
</evidence>
<feature type="transmembrane region" description="Helical" evidence="6">
    <location>
        <begin position="76"/>
        <end position="93"/>
    </location>
</feature>
<evidence type="ECO:0000256" key="2">
    <source>
        <dbReference type="ARBA" id="ARBA00022475"/>
    </source>
</evidence>
<dbReference type="AlphaFoldDB" id="A0A4R4TVK1"/>
<dbReference type="PANTHER" id="PTHR30086">
    <property type="entry name" value="ARGININE EXPORTER PROTEIN ARGO"/>
    <property type="match status" value="1"/>
</dbReference>
<comment type="subcellular location">
    <subcellularLocation>
        <location evidence="1">Cell membrane</location>
        <topology evidence="1">Multi-pass membrane protein</topology>
    </subcellularLocation>
</comment>
<proteinExistence type="predicted"/>
<dbReference type="PIRSF" id="PIRSF006324">
    <property type="entry name" value="LeuE"/>
    <property type="match status" value="1"/>
</dbReference>
<evidence type="ECO:0000256" key="3">
    <source>
        <dbReference type="ARBA" id="ARBA00022692"/>
    </source>
</evidence>
<dbReference type="RefSeq" id="WP_132815999.1">
    <property type="nucleotide sequence ID" value="NZ_SMKI01000013.1"/>
</dbReference>
<dbReference type="EMBL" id="SMKI01000013">
    <property type="protein sequence ID" value="TDC79632.1"/>
    <property type="molecule type" value="Genomic_DNA"/>
</dbReference>
<dbReference type="GO" id="GO:0015171">
    <property type="term" value="F:amino acid transmembrane transporter activity"/>
    <property type="evidence" value="ECO:0007669"/>
    <property type="project" value="TreeGrafter"/>
</dbReference>
<feature type="transmembrane region" description="Helical" evidence="6">
    <location>
        <begin position="6"/>
        <end position="30"/>
    </location>
</feature>
<dbReference type="PANTHER" id="PTHR30086:SF20">
    <property type="entry name" value="ARGININE EXPORTER PROTEIN ARGO-RELATED"/>
    <property type="match status" value="1"/>
</dbReference>
<feature type="transmembrane region" description="Helical" evidence="6">
    <location>
        <begin position="42"/>
        <end position="70"/>
    </location>
</feature>
<sequence>MILEPALLSSFLVAATIVCLTPGPDMMYVISFGVAKGKVGGLAAAAGIALGMLFHTVLAVVGVSAAIASYPVILELFRYVGAAYLVYLAVELWRDESKLVIEDRRMGWSPAKISMKAALVNIANPKIVVFYVAFLPQFTSSSVGYVPLQLLVLGLVFVVMGFATDATVGLFGGTLGSRLVRSSLALRRVNRGCAVVLVLLAALLLLDR</sequence>
<name>A0A4R4TVK1_9ACTN</name>
<dbReference type="Pfam" id="PF01810">
    <property type="entry name" value="LysE"/>
    <property type="match status" value="1"/>
</dbReference>
<evidence type="ECO:0000256" key="5">
    <source>
        <dbReference type="ARBA" id="ARBA00023136"/>
    </source>
</evidence>
<keyword evidence="2" id="KW-1003">Cell membrane</keyword>
<keyword evidence="3 6" id="KW-0812">Transmembrane</keyword>
<dbReference type="Proteomes" id="UP000295345">
    <property type="component" value="Unassembled WGS sequence"/>
</dbReference>
<feature type="transmembrane region" description="Helical" evidence="6">
    <location>
        <begin position="146"/>
        <end position="168"/>
    </location>
</feature>